<keyword evidence="1" id="KW-0175">Coiled coil</keyword>
<name>A0A3N4KPK0_9PEZI</name>
<dbReference type="AlphaFoldDB" id="A0A3N4KPK0"/>
<proteinExistence type="predicted"/>
<gene>
    <name evidence="2" type="ORF">P167DRAFT_574426</name>
</gene>
<evidence type="ECO:0000313" key="2">
    <source>
        <dbReference type="EMBL" id="RPB12376.1"/>
    </source>
</evidence>
<dbReference type="InParanoid" id="A0A3N4KPK0"/>
<keyword evidence="3" id="KW-1185">Reference proteome</keyword>
<reference evidence="2 3" key="1">
    <citation type="journal article" date="2018" name="Nat. Ecol. Evol.">
        <title>Pezizomycetes genomes reveal the molecular basis of ectomycorrhizal truffle lifestyle.</title>
        <authorList>
            <person name="Murat C."/>
            <person name="Payen T."/>
            <person name="Noel B."/>
            <person name="Kuo A."/>
            <person name="Morin E."/>
            <person name="Chen J."/>
            <person name="Kohler A."/>
            <person name="Krizsan K."/>
            <person name="Balestrini R."/>
            <person name="Da Silva C."/>
            <person name="Montanini B."/>
            <person name="Hainaut M."/>
            <person name="Levati E."/>
            <person name="Barry K.W."/>
            <person name="Belfiori B."/>
            <person name="Cichocki N."/>
            <person name="Clum A."/>
            <person name="Dockter R.B."/>
            <person name="Fauchery L."/>
            <person name="Guy J."/>
            <person name="Iotti M."/>
            <person name="Le Tacon F."/>
            <person name="Lindquist E.A."/>
            <person name="Lipzen A."/>
            <person name="Malagnac F."/>
            <person name="Mello A."/>
            <person name="Molinier V."/>
            <person name="Miyauchi S."/>
            <person name="Poulain J."/>
            <person name="Riccioni C."/>
            <person name="Rubini A."/>
            <person name="Sitrit Y."/>
            <person name="Splivallo R."/>
            <person name="Traeger S."/>
            <person name="Wang M."/>
            <person name="Zifcakova L."/>
            <person name="Wipf D."/>
            <person name="Zambonelli A."/>
            <person name="Paolocci F."/>
            <person name="Nowrousian M."/>
            <person name="Ottonello S."/>
            <person name="Baldrian P."/>
            <person name="Spatafora J.W."/>
            <person name="Henrissat B."/>
            <person name="Nagy L.G."/>
            <person name="Aury J.M."/>
            <person name="Wincker P."/>
            <person name="Grigoriev I.V."/>
            <person name="Bonfante P."/>
            <person name="Martin F.M."/>
        </authorList>
    </citation>
    <scope>NUCLEOTIDE SEQUENCE [LARGE SCALE GENOMIC DNA]</scope>
    <source>
        <strain evidence="2 3">CCBAS932</strain>
    </source>
</reference>
<feature type="coiled-coil region" evidence="1">
    <location>
        <begin position="58"/>
        <end position="92"/>
    </location>
</feature>
<evidence type="ECO:0000313" key="3">
    <source>
        <dbReference type="Proteomes" id="UP000277580"/>
    </source>
</evidence>
<protein>
    <submittedName>
        <fullName evidence="2">Uncharacterized protein</fullName>
    </submittedName>
</protein>
<dbReference type="Proteomes" id="UP000277580">
    <property type="component" value="Unassembled WGS sequence"/>
</dbReference>
<organism evidence="2 3">
    <name type="scientific">Morchella conica CCBAS932</name>
    <dbReference type="NCBI Taxonomy" id="1392247"/>
    <lineage>
        <taxon>Eukaryota</taxon>
        <taxon>Fungi</taxon>
        <taxon>Dikarya</taxon>
        <taxon>Ascomycota</taxon>
        <taxon>Pezizomycotina</taxon>
        <taxon>Pezizomycetes</taxon>
        <taxon>Pezizales</taxon>
        <taxon>Morchellaceae</taxon>
        <taxon>Morchella</taxon>
    </lineage>
</organism>
<accession>A0A3N4KPK0</accession>
<dbReference type="EMBL" id="ML119129">
    <property type="protein sequence ID" value="RPB12376.1"/>
    <property type="molecule type" value="Genomic_DNA"/>
</dbReference>
<evidence type="ECO:0000256" key="1">
    <source>
        <dbReference type="SAM" id="Coils"/>
    </source>
</evidence>
<dbReference type="OrthoDB" id="10306155at2759"/>
<sequence>MECLTPLFVRQRFLQSKLDIYGARYAEHIRTLDEDRQIAQQFCPKMMKAFDQHQRFEMFRLKERIGEIMEKIEDVQKKIEHKLEELRAVILKSESGSIDEGKSQAWKEI</sequence>